<dbReference type="InterPro" id="IPR029062">
    <property type="entry name" value="Class_I_gatase-like"/>
</dbReference>
<evidence type="ECO:0000259" key="1">
    <source>
        <dbReference type="Pfam" id="PF00117"/>
    </source>
</evidence>
<accession>A0A2Z4G779</accession>
<dbReference type="InterPro" id="IPR044992">
    <property type="entry name" value="ChyE-like"/>
</dbReference>
<dbReference type="RefSeq" id="WP_111370134.1">
    <property type="nucleotide sequence ID" value="NZ_CP029480.1"/>
</dbReference>
<evidence type="ECO:0000313" key="2">
    <source>
        <dbReference type="EMBL" id="AWV97032.1"/>
    </source>
</evidence>
<organism evidence="2 3">
    <name type="scientific">Arcticibacterium luteifluviistationis</name>
    <dbReference type="NCBI Taxonomy" id="1784714"/>
    <lineage>
        <taxon>Bacteria</taxon>
        <taxon>Pseudomonadati</taxon>
        <taxon>Bacteroidota</taxon>
        <taxon>Cytophagia</taxon>
        <taxon>Cytophagales</taxon>
        <taxon>Leadbetterellaceae</taxon>
        <taxon>Arcticibacterium</taxon>
    </lineage>
</organism>
<dbReference type="Pfam" id="PF00117">
    <property type="entry name" value="GATase"/>
    <property type="match status" value="1"/>
</dbReference>
<dbReference type="SUPFAM" id="SSF52317">
    <property type="entry name" value="Class I glutamine amidotransferase-like"/>
    <property type="match status" value="1"/>
</dbReference>
<gene>
    <name evidence="2" type="ORF">DJ013_02100</name>
</gene>
<dbReference type="OrthoDB" id="639921at2"/>
<dbReference type="KEGG" id="als:DJ013_02100"/>
<proteinExistence type="predicted"/>
<dbReference type="EMBL" id="CP029480">
    <property type="protein sequence ID" value="AWV97032.1"/>
    <property type="molecule type" value="Genomic_DNA"/>
</dbReference>
<dbReference type="GO" id="GO:0005829">
    <property type="term" value="C:cytosol"/>
    <property type="evidence" value="ECO:0007669"/>
    <property type="project" value="TreeGrafter"/>
</dbReference>
<protein>
    <submittedName>
        <fullName evidence="2">GMP synthase</fullName>
    </submittedName>
</protein>
<dbReference type="PROSITE" id="PS51273">
    <property type="entry name" value="GATASE_TYPE_1"/>
    <property type="match status" value="1"/>
</dbReference>
<evidence type="ECO:0000313" key="3">
    <source>
        <dbReference type="Proteomes" id="UP000249873"/>
    </source>
</evidence>
<reference evidence="2 3" key="1">
    <citation type="submission" date="2018-05" db="EMBL/GenBank/DDBJ databases">
        <title>Complete genome sequence of Arcticibacterium luteifluviistationis SM1504T, a cytophagaceae bacterium isolated from Arctic surface seawater.</title>
        <authorList>
            <person name="Li Y."/>
            <person name="Qin Q.-L."/>
        </authorList>
    </citation>
    <scope>NUCLEOTIDE SEQUENCE [LARGE SCALE GENOMIC DNA]</scope>
    <source>
        <strain evidence="2 3">SM1504</strain>
    </source>
</reference>
<keyword evidence="3" id="KW-1185">Reference proteome</keyword>
<name>A0A2Z4G779_9BACT</name>
<dbReference type="Proteomes" id="UP000249873">
    <property type="component" value="Chromosome"/>
</dbReference>
<dbReference type="PANTHER" id="PTHR42695:SF5">
    <property type="entry name" value="GLUTAMINE AMIDOTRANSFERASE YLR126C-RELATED"/>
    <property type="match status" value="1"/>
</dbReference>
<dbReference type="Gene3D" id="3.40.50.880">
    <property type="match status" value="1"/>
</dbReference>
<dbReference type="PANTHER" id="PTHR42695">
    <property type="entry name" value="GLUTAMINE AMIDOTRANSFERASE YLR126C-RELATED"/>
    <property type="match status" value="1"/>
</dbReference>
<feature type="domain" description="Glutamine amidotransferase" evidence="1">
    <location>
        <begin position="57"/>
        <end position="219"/>
    </location>
</feature>
<dbReference type="AlphaFoldDB" id="A0A2Z4G779"/>
<dbReference type="InterPro" id="IPR017926">
    <property type="entry name" value="GATASE"/>
</dbReference>
<sequence>MFAEVKIAILDLYDGYPNEGMRCIKMLIGEFLEQDTVKGNFDVFDVRGDGALPKIEDYDIFISTGGPGSPVVQGFQWENRFFNFLDDLLEHNKYQENKKHLLLICHSFQLMVQHFKFGLVCERKSTSFGVMSVHQTEDAKDEILFEGLENPFWAVDSRDYQVIQPDEEKLKEHHAHILALEKIRPHIPLERAIMGIRLTDEVVGFQFHPEADAEGMQRYFLQADKKMAVVNEHGEDKYEDMILQLNDPDKIQLTESIIIPKFLNNSLKNISIPTE</sequence>